<dbReference type="Proteomes" id="UP000610459">
    <property type="component" value="Unassembled WGS sequence"/>
</dbReference>
<evidence type="ECO:0000313" key="2">
    <source>
        <dbReference type="Proteomes" id="UP000610459"/>
    </source>
</evidence>
<organism evidence="1 2">
    <name type="scientific">Enterobacter agglomerans</name>
    <name type="common">Erwinia herbicola</name>
    <name type="synonym">Pantoea agglomerans</name>
    <dbReference type="NCBI Taxonomy" id="549"/>
    <lineage>
        <taxon>Bacteria</taxon>
        <taxon>Pseudomonadati</taxon>
        <taxon>Pseudomonadota</taxon>
        <taxon>Gammaproteobacteria</taxon>
        <taxon>Enterobacterales</taxon>
        <taxon>Erwiniaceae</taxon>
        <taxon>Pantoea</taxon>
        <taxon>Pantoea agglomerans group</taxon>
    </lineage>
</organism>
<name>A0ACC5PLU1_ENTAG</name>
<sequence>MNYYPHKMHQLVFNKGKKMKLLFTRSAAATVLMMAAVGAQAESLDFEVTDYDTIVVGATAEKVTLKVTGFKYMNSQSNAPAGTKLGTFAASTNDTVGQIAVSYGPEHNAQVISGLLTGRIDNESGQSISTYLNLASATVINTGGTDWLVSPVANKSVNGTLVTNGVNNLNPGVYPVTLRAALYLP</sequence>
<keyword evidence="2" id="KW-1185">Reference proteome</keyword>
<accession>A0ACC5PLU1</accession>
<reference evidence="1 2" key="1">
    <citation type="journal article" date="2020" name="FEMS Microbiol. Ecol.">
        <title>Temporal dynamics of bacterial communities during seed development and maturation.</title>
        <authorList>
            <person name="Chesneau G."/>
            <person name="Torres-Cortes G."/>
            <person name="Briand M."/>
            <person name="Darrasse A."/>
            <person name="Preveaux A."/>
            <person name="Marais C."/>
            <person name="Jacques M.A."/>
            <person name="Shade A."/>
            <person name="Barret M."/>
        </authorList>
    </citation>
    <scope>NUCLEOTIDE SEQUENCE [LARGE SCALE GENOMIC DNA]</scope>
    <source>
        <strain evidence="1 2">CFBP13709</strain>
    </source>
</reference>
<evidence type="ECO:0000313" key="1">
    <source>
        <dbReference type="EMBL" id="MBD8126061.1"/>
    </source>
</evidence>
<comment type="caution">
    <text evidence="1">The sequence shown here is derived from an EMBL/GenBank/DDBJ whole genome shotgun (WGS) entry which is preliminary data.</text>
</comment>
<proteinExistence type="predicted"/>
<protein>
    <submittedName>
        <fullName evidence="1">Uncharacterized protein</fullName>
    </submittedName>
</protein>
<gene>
    <name evidence="1" type="ORF">IFT41_08040</name>
</gene>
<dbReference type="EMBL" id="JACYNR010000004">
    <property type="protein sequence ID" value="MBD8126061.1"/>
    <property type="molecule type" value="Genomic_DNA"/>
</dbReference>